<evidence type="ECO:0000256" key="5">
    <source>
        <dbReference type="ARBA" id="ARBA00022723"/>
    </source>
</evidence>
<evidence type="ECO:0000256" key="3">
    <source>
        <dbReference type="ARBA" id="ARBA00022618"/>
    </source>
</evidence>
<dbReference type="PROSITE" id="PS00697">
    <property type="entry name" value="DNA_LIGASE_A1"/>
    <property type="match status" value="1"/>
</dbReference>
<keyword evidence="5" id="KW-0479">Metal-binding</keyword>
<keyword evidence="3" id="KW-0132">Cell division</keyword>
<dbReference type="PANTHER" id="PTHR45674:SF13">
    <property type="entry name" value="DNA LIGASE-RELATED"/>
    <property type="match status" value="1"/>
</dbReference>
<name>A0A7C9PI85_9BURK</name>
<keyword evidence="8" id="KW-0067">ATP-binding</keyword>
<dbReference type="CDD" id="cd07972">
    <property type="entry name" value="OBF_DNA_ligase_Arch_LigB"/>
    <property type="match status" value="1"/>
</dbReference>
<keyword evidence="10" id="KW-0233">DNA recombination</keyword>
<dbReference type="GO" id="GO:0005524">
    <property type="term" value="F:ATP binding"/>
    <property type="evidence" value="ECO:0007669"/>
    <property type="project" value="UniProtKB-KW"/>
</dbReference>
<evidence type="ECO:0000256" key="7">
    <source>
        <dbReference type="ARBA" id="ARBA00022763"/>
    </source>
</evidence>
<dbReference type="AlphaFoldDB" id="A0A7C9PI85"/>
<evidence type="ECO:0000256" key="8">
    <source>
        <dbReference type="ARBA" id="ARBA00022840"/>
    </source>
</evidence>
<organism evidence="15 16">
    <name type="scientific">Ideonella livida</name>
    <dbReference type="NCBI Taxonomy" id="2707176"/>
    <lineage>
        <taxon>Bacteria</taxon>
        <taxon>Pseudomonadati</taxon>
        <taxon>Pseudomonadota</taxon>
        <taxon>Betaproteobacteria</taxon>
        <taxon>Burkholderiales</taxon>
        <taxon>Sphaerotilaceae</taxon>
        <taxon>Ideonella</taxon>
    </lineage>
</organism>
<dbReference type="InterPro" id="IPR016059">
    <property type="entry name" value="DNA_ligase_ATP-dep_CS"/>
</dbReference>
<evidence type="ECO:0000256" key="6">
    <source>
        <dbReference type="ARBA" id="ARBA00022741"/>
    </source>
</evidence>
<dbReference type="RefSeq" id="WP_163458558.1">
    <property type="nucleotide sequence ID" value="NZ_JAAGOH010000019.1"/>
</dbReference>
<dbReference type="GO" id="GO:0046872">
    <property type="term" value="F:metal ion binding"/>
    <property type="evidence" value="ECO:0007669"/>
    <property type="project" value="UniProtKB-KW"/>
</dbReference>
<dbReference type="Gene3D" id="3.30.470.30">
    <property type="entry name" value="DNA ligase/mRNA capping enzyme"/>
    <property type="match status" value="1"/>
</dbReference>
<dbReference type="InterPro" id="IPR012309">
    <property type="entry name" value="DNA_ligase_ATP-dep_C"/>
</dbReference>
<evidence type="ECO:0000256" key="12">
    <source>
        <dbReference type="ARBA" id="ARBA00023306"/>
    </source>
</evidence>
<evidence type="ECO:0000256" key="13">
    <source>
        <dbReference type="ARBA" id="ARBA00034003"/>
    </source>
</evidence>
<comment type="catalytic activity">
    <reaction evidence="13">
        <text>ATP + (deoxyribonucleotide)n-3'-hydroxyl + 5'-phospho-(deoxyribonucleotide)m = (deoxyribonucleotide)n+m + AMP + diphosphate.</text>
        <dbReference type="EC" id="6.5.1.1"/>
    </reaction>
</comment>
<dbReference type="SUPFAM" id="SSF56091">
    <property type="entry name" value="DNA ligase/mRNA capping enzyme, catalytic domain"/>
    <property type="match status" value="1"/>
</dbReference>
<dbReference type="EC" id="6.5.1.1" evidence="1"/>
<dbReference type="Gene3D" id="1.10.3260.10">
    <property type="entry name" value="DNA ligase, ATP-dependent, N-terminal domain"/>
    <property type="match status" value="1"/>
</dbReference>
<dbReference type="InterPro" id="IPR012340">
    <property type="entry name" value="NA-bd_OB-fold"/>
</dbReference>
<dbReference type="GO" id="GO:0006310">
    <property type="term" value="P:DNA recombination"/>
    <property type="evidence" value="ECO:0007669"/>
    <property type="project" value="UniProtKB-KW"/>
</dbReference>
<evidence type="ECO:0000256" key="1">
    <source>
        <dbReference type="ARBA" id="ARBA00012727"/>
    </source>
</evidence>
<dbReference type="Pfam" id="PF04679">
    <property type="entry name" value="DNA_ligase_A_C"/>
    <property type="match status" value="1"/>
</dbReference>
<accession>A0A7C9PI85</accession>
<evidence type="ECO:0000256" key="4">
    <source>
        <dbReference type="ARBA" id="ARBA00022705"/>
    </source>
</evidence>
<dbReference type="InterPro" id="IPR012308">
    <property type="entry name" value="DNA_ligase_ATP-dep_N"/>
</dbReference>
<evidence type="ECO:0000256" key="9">
    <source>
        <dbReference type="ARBA" id="ARBA00022842"/>
    </source>
</evidence>
<keyword evidence="16" id="KW-1185">Reference proteome</keyword>
<keyword evidence="6" id="KW-0547">Nucleotide-binding</keyword>
<keyword evidence="4" id="KW-0235">DNA replication</keyword>
<keyword evidence="11" id="KW-0234">DNA repair</keyword>
<dbReference type="GO" id="GO:0003677">
    <property type="term" value="F:DNA binding"/>
    <property type="evidence" value="ECO:0007669"/>
    <property type="project" value="InterPro"/>
</dbReference>
<evidence type="ECO:0000256" key="2">
    <source>
        <dbReference type="ARBA" id="ARBA00022598"/>
    </source>
</evidence>
<dbReference type="PANTHER" id="PTHR45674">
    <property type="entry name" value="DNA LIGASE 1/3 FAMILY MEMBER"/>
    <property type="match status" value="1"/>
</dbReference>
<dbReference type="SUPFAM" id="SSF50249">
    <property type="entry name" value="Nucleic acid-binding proteins"/>
    <property type="match status" value="1"/>
</dbReference>
<dbReference type="InterPro" id="IPR026333">
    <property type="entry name" value="ATP_dep_DNA_lig_pp_1105_fam"/>
</dbReference>
<protein>
    <recommendedName>
        <fullName evidence="1">DNA ligase (ATP)</fullName>
        <ecNumber evidence="1">6.5.1.1</ecNumber>
    </recommendedName>
</protein>
<dbReference type="GO" id="GO:0006260">
    <property type="term" value="P:DNA replication"/>
    <property type="evidence" value="ECO:0007669"/>
    <property type="project" value="UniProtKB-KW"/>
</dbReference>
<evidence type="ECO:0000313" key="16">
    <source>
        <dbReference type="Proteomes" id="UP000484255"/>
    </source>
</evidence>
<evidence type="ECO:0000259" key="14">
    <source>
        <dbReference type="PROSITE" id="PS50160"/>
    </source>
</evidence>
<reference evidence="15 16" key="1">
    <citation type="submission" date="2020-02" db="EMBL/GenBank/DDBJ databases">
        <title>Ideonella bacterium strain TBM-1.</title>
        <authorList>
            <person name="Chen W.-M."/>
        </authorList>
    </citation>
    <scope>NUCLEOTIDE SEQUENCE [LARGE SCALE GENOMIC DNA]</scope>
    <source>
        <strain evidence="15 16">TBM-1</strain>
    </source>
</reference>
<comment type="caution">
    <text evidence="15">The sequence shown here is derived from an EMBL/GenBank/DDBJ whole genome shotgun (WGS) entry which is preliminary data.</text>
</comment>
<dbReference type="NCBIfam" id="TIGR04120">
    <property type="entry name" value="DNA_lig_bact"/>
    <property type="match status" value="1"/>
</dbReference>
<dbReference type="Gene3D" id="2.40.50.140">
    <property type="entry name" value="Nucleic acid-binding proteins"/>
    <property type="match status" value="1"/>
</dbReference>
<keyword evidence="9" id="KW-0460">Magnesium</keyword>
<dbReference type="InterPro" id="IPR012310">
    <property type="entry name" value="DNA_ligase_ATP-dep_cent"/>
</dbReference>
<dbReference type="NCBIfam" id="NF006701">
    <property type="entry name" value="PRK09247.1"/>
    <property type="match status" value="1"/>
</dbReference>
<dbReference type="InterPro" id="IPR050191">
    <property type="entry name" value="ATP-dep_DNA_ligase"/>
</dbReference>
<dbReference type="Pfam" id="PF04675">
    <property type="entry name" value="DNA_ligase_A_N"/>
    <property type="match status" value="1"/>
</dbReference>
<keyword evidence="12" id="KW-0131">Cell cycle</keyword>
<dbReference type="InterPro" id="IPR036599">
    <property type="entry name" value="DNA_ligase_N_sf"/>
</dbReference>
<dbReference type="GO" id="GO:0006281">
    <property type="term" value="P:DNA repair"/>
    <property type="evidence" value="ECO:0007669"/>
    <property type="project" value="UniProtKB-KW"/>
</dbReference>
<evidence type="ECO:0000256" key="10">
    <source>
        <dbReference type="ARBA" id="ARBA00023172"/>
    </source>
</evidence>
<dbReference type="PROSITE" id="PS50160">
    <property type="entry name" value="DNA_LIGASE_A3"/>
    <property type="match status" value="1"/>
</dbReference>
<dbReference type="GO" id="GO:0003910">
    <property type="term" value="F:DNA ligase (ATP) activity"/>
    <property type="evidence" value="ECO:0007669"/>
    <property type="project" value="UniProtKB-EC"/>
</dbReference>
<keyword evidence="2 15" id="KW-0436">Ligase</keyword>
<sequence>MSPLLALLQALEGDTRQKARVAALRHYLRHTPAPDAAWGLYLLAGGKPRQLVPTAVLRRAALQGSGLPDWLFEDCYAAVGDLAETIALVWPRPAGLQTPAEESPALPAGLAACMDQCLLPLRGRPPEVQTDALVRLWTALARAQADAGQAERAVWLAAKLVTGHLRTGVAAGLVRQALAEEAGVPPALMAQRLMTFARRDHLPGTQDLAALLAPADPAADTRPTGGSPYPFFLAQPWPRERLQTASLQEVFGPLPDWQVEWKWDGIRAQWVGREGTVCLWSRGEELITPAFPELAPLARALPAGTVLDGELLVWPAGAAQPAAFNRLQQRLGRTAPGAAVQRADPVLLMAYDLLEDAGQDCRALPQAERRRRLEARVQEALRAQPGLPLRLSPLVQAPDWATLARWQAQARQQGAEGLMLKAGTAPYGVGRSRAGASPGQAPWWKWKLDPLTVDAVLLYAQAGHGRRANLHTDYTFGVWVPGPPGQPRQLVPVAKAYSGLTDAEVQAVDRWVRQHTQERFGPVRRVAPVLVFELAFEGLGPSPRHKAGLALRFPRILRWRQDKTAEEADTLDSLRALMP</sequence>
<evidence type="ECO:0000313" key="15">
    <source>
        <dbReference type="EMBL" id="NDY92576.1"/>
    </source>
</evidence>
<feature type="domain" description="ATP-dependent DNA ligase family profile" evidence="14">
    <location>
        <begin position="339"/>
        <end position="480"/>
    </location>
</feature>
<evidence type="ECO:0000256" key="11">
    <source>
        <dbReference type="ARBA" id="ARBA00023204"/>
    </source>
</evidence>
<dbReference type="EMBL" id="JAAGOH010000019">
    <property type="protein sequence ID" value="NDY92576.1"/>
    <property type="molecule type" value="Genomic_DNA"/>
</dbReference>
<proteinExistence type="predicted"/>
<dbReference type="Pfam" id="PF01068">
    <property type="entry name" value="DNA_ligase_A_M"/>
    <property type="match status" value="1"/>
</dbReference>
<dbReference type="GO" id="GO:0051301">
    <property type="term" value="P:cell division"/>
    <property type="evidence" value="ECO:0007669"/>
    <property type="project" value="UniProtKB-KW"/>
</dbReference>
<keyword evidence="7" id="KW-0227">DNA damage</keyword>
<gene>
    <name evidence="15" type="ORF">G3A44_15410</name>
</gene>
<dbReference type="Proteomes" id="UP000484255">
    <property type="component" value="Unassembled WGS sequence"/>
</dbReference>